<evidence type="ECO:0000313" key="3">
    <source>
        <dbReference type="Proteomes" id="UP001454036"/>
    </source>
</evidence>
<proteinExistence type="predicted"/>
<feature type="compositionally biased region" description="Low complexity" evidence="1">
    <location>
        <begin position="178"/>
        <end position="188"/>
    </location>
</feature>
<evidence type="ECO:0000256" key="1">
    <source>
        <dbReference type="SAM" id="MobiDB-lite"/>
    </source>
</evidence>
<feature type="compositionally biased region" description="Basic and acidic residues" evidence="1">
    <location>
        <begin position="115"/>
        <end position="124"/>
    </location>
</feature>
<reference evidence="2 3" key="1">
    <citation type="submission" date="2024-01" db="EMBL/GenBank/DDBJ databases">
        <title>The complete chloroplast genome sequence of Lithospermum erythrorhizon: insights into the phylogenetic relationship among Boraginaceae species and the maternal lineages of purple gromwells.</title>
        <authorList>
            <person name="Okada T."/>
            <person name="Watanabe K."/>
        </authorList>
    </citation>
    <scope>NUCLEOTIDE SEQUENCE [LARGE SCALE GENOMIC DNA]</scope>
</reference>
<keyword evidence="3" id="KW-1185">Reference proteome</keyword>
<sequence>MALQEVILYNPSKGSLCLKLSNTPPSPCQGITFACEEQEAALGDKAANTKGKDKQSEDPTIIKKSLAVDVEQSHLNHLREYFSIPSSVEMRLPSGTDQVYRPLVARDAGAWPREGPLEKADRPKSPPTDDTFAALEKLRRIFTHKKVSSSAHPSSTTELPLRPTPAANLSPHLSLIAPNPNSSSFSPPDVDLPYEPPSFSLAGKRPLDEDVLQAICGVRGVLFLQRWRVSRSLQNSMTSWGPMQLMGFTPLLGSTRRSTLASALIMKSFKRVTTPPGELHGALLGCPL</sequence>
<feature type="region of interest" description="Disordered" evidence="1">
    <location>
        <begin position="170"/>
        <end position="189"/>
    </location>
</feature>
<feature type="region of interest" description="Disordered" evidence="1">
    <location>
        <begin position="145"/>
        <end position="164"/>
    </location>
</feature>
<evidence type="ECO:0000313" key="2">
    <source>
        <dbReference type="EMBL" id="GAA0143436.1"/>
    </source>
</evidence>
<gene>
    <name evidence="2" type="ORF">LIER_04123</name>
</gene>
<accession>A0AAV3NYE5</accession>
<dbReference type="Proteomes" id="UP001454036">
    <property type="component" value="Unassembled WGS sequence"/>
</dbReference>
<feature type="compositionally biased region" description="Polar residues" evidence="1">
    <location>
        <begin position="148"/>
        <end position="158"/>
    </location>
</feature>
<organism evidence="2 3">
    <name type="scientific">Lithospermum erythrorhizon</name>
    <name type="common">Purple gromwell</name>
    <name type="synonym">Lithospermum officinale var. erythrorhizon</name>
    <dbReference type="NCBI Taxonomy" id="34254"/>
    <lineage>
        <taxon>Eukaryota</taxon>
        <taxon>Viridiplantae</taxon>
        <taxon>Streptophyta</taxon>
        <taxon>Embryophyta</taxon>
        <taxon>Tracheophyta</taxon>
        <taxon>Spermatophyta</taxon>
        <taxon>Magnoliopsida</taxon>
        <taxon>eudicotyledons</taxon>
        <taxon>Gunneridae</taxon>
        <taxon>Pentapetalae</taxon>
        <taxon>asterids</taxon>
        <taxon>lamiids</taxon>
        <taxon>Boraginales</taxon>
        <taxon>Boraginaceae</taxon>
        <taxon>Boraginoideae</taxon>
        <taxon>Lithospermeae</taxon>
        <taxon>Lithospermum</taxon>
    </lineage>
</organism>
<feature type="region of interest" description="Disordered" evidence="1">
    <location>
        <begin position="111"/>
        <end position="130"/>
    </location>
</feature>
<comment type="caution">
    <text evidence="2">The sequence shown here is derived from an EMBL/GenBank/DDBJ whole genome shotgun (WGS) entry which is preliminary data.</text>
</comment>
<protein>
    <submittedName>
        <fullName evidence="2">Uncharacterized protein</fullName>
    </submittedName>
</protein>
<dbReference type="AlphaFoldDB" id="A0AAV3NYE5"/>
<dbReference type="EMBL" id="BAABME010000517">
    <property type="protein sequence ID" value="GAA0143436.1"/>
    <property type="molecule type" value="Genomic_DNA"/>
</dbReference>
<name>A0AAV3NYE5_LITER</name>